<feature type="domain" description="LA2681-like HEPN" evidence="1">
    <location>
        <begin position="13"/>
        <end position="83"/>
    </location>
</feature>
<evidence type="ECO:0000313" key="3">
    <source>
        <dbReference type="Proteomes" id="UP000478571"/>
    </source>
</evidence>
<dbReference type="Pfam" id="PF18733">
    <property type="entry name" value="HEPN_LA2681"/>
    <property type="match status" value="1"/>
</dbReference>
<dbReference type="AlphaFoldDB" id="A0A6L8LSL5"/>
<comment type="caution">
    <text evidence="2">The sequence shown here is derived from an EMBL/GenBank/DDBJ whole genome shotgun (WGS) entry which is preliminary data.</text>
</comment>
<dbReference type="RefSeq" id="WP_160927815.1">
    <property type="nucleotide sequence ID" value="NZ_WWEU01000001.1"/>
</dbReference>
<dbReference type="InterPro" id="IPR040826">
    <property type="entry name" value="HEPN_LA2681"/>
</dbReference>
<organism evidence="2 3">
    <name type="scientific">Vibrio tetraodonis subsp. pristinus</name>
    <dbReference type="NCBI Taxonomy" id="2695891"/>
    <lineage>
        <taxon>Bacteria</taxon>
        <taxon>Pseudomonadati</taxon>
        <taxon>Pseudomonadota</taxon>
        <taxon>Gammaproteobacteria</taxon>
        <taxon>Vibrionales</taxon>
        <taxon>Vibrionaceae</taxon>
        <taxon>Vibrio</taxon>
    </lineage>
</organism>
<accession>A0A6L8LSL5</accession>
<dbReference type="Proteomes" id="UP000478571">
    <property type="component" value="Unassembled WGS sequence"/>
</dbReference>
<gene>
    <name evidence="2" type="ORF">GTG28_04685</name>
</gene>
<sequence length="106" mass="12726">MASDLNDRKDGEWAFFKSLRNDLEHKFVIVHEGERPSDLYNSYHFIDDEMAFVKELDFTNFLEQQMQITRSAIFSFALMVRHEGAKNIKDFNLFISRNMHRKNFED</sequence>
<proteinExistence type="predicted"/>
<reference evidence="2 3" key="1">
    <citation type="submission" date="2020-01" db="EMBL/GenBank/DDBJ databases">
        <title>Draft Genome Sequence of Vibrio sp. strain OCN044, Isolated from a Healthy Coral at Palmyra Atoll.</title>
        <authorList>
            <person name="Videau P."/>
            <person name="Loughran R."/>
            <person name="Esquivel A."/>
            <person name="Deadmond M."/>
            <person name="Paddock B.E."/>
            <person name="Saw J.H."/>
            <person name="Ushijima B."/>
        </authorList>
    </citation>
    <scope>NUCLEOTIDE SEQUENCE [LARGE SCALE GENOMIC DNA]</scope>
    <source>
        <strain evidence="2 3">OCN044</strain>
    </source>
</reference>
<name>A0A6L8LSL5_9VIBR</name>
<keyword evidence="3" id="KW-1185">Reference proteome</keyword>
<protein>
    <recommendedName>
        <fullName evidence="1">LA2681-like HEPN domain-containing protein</fullName>
    </recommendedName>
</protein>
<evidence type="ECO:0000313" key="2">
    <source>
        <dbReference type="EMBL" id="MYM58513.1"/>
    </source>
</evidence>
<evidence type="ECO:0000259" key="1">
    <source>
        <dbReference type="Pfam" id="PF18733"/>
    </source>
</evidence>
<dbReference type="EMBL" id="WWEU01000001">
    <property type="protein sequence ID" value="MYM58513.1"/>
    <property type="molecule type" value="Genomic_DNA"/>
</dbReference>